<dbReference type="InterPro" id="IPR006675">
    <property type="entry name" value="HDIG_dom"/>
</dbReference>
<dbReference type="PROSITE" id="PS51832">
    <property type="entry name" value="HD_GYP"/>
    <property type="match status" value="1"/>
</dbReference>
<dbReference type="PROSITE" id="PS51831">
    <property type="entry name" value="HD"/>
    <property type="match status" value="1"/>
</dbReference>
<evidence type="ECO:0000259" key="4">
    <source>
        <dbReference type="PROSITE" id="PS51832"/>
    </source>
</evidence>
<evidence type="ECO:0000259" key="3">
    <source>
        <dbReference type="PROSITE" id="PS51831"/>
    </source>
</evidence>
<dbReference type="EMBL" id="CAJNBJ010000018">
    <property type="protein sequence ID" value="CAE6787369.1"/>
    <property type="molecule type" value="Genomic_DNA"/>
</dbReference>
<feature type="domain" description="HD-GYP" evidence="4">
    <location>
        <begin position="178"/>
        <end position="373"/>
    </location>
</feature>
<dbReference type="CDD" id="cd00077">
    <property type="entry name" value="HDc"/>
    <property type="match status" value="1"/>
</dbReference>
<dbReference type="NCBIfam" id="TIGR00277">
    <property type="entry name" value="HDIG"/>
    <property type="match status" value="1"/>
</dbReference>
<evidence type="ECO:0008006" key="7">
    <source>
        <dbReference type="Google" id="ProtNLM"/>
    </source>
</evidence>
<evidence type="ECO:0000313" key="5">
    <source>
        <dbReference type="EMBL" id="CAE6787369.1"/>
    </source>
</evidence>
<dbReference type="InterPro" id="IPR011006">
    <property type="entry name" value="CheY-like_superfamily"/>
</dbReference>
<dbReference type="RefSeq" id="WP_213043762.1">
    <property type="nucleotide sequence ID" value="NZ_CAJNBJ010000018.1"/>
</dbReference>
<evidence type="ECO:0000259" key="2">
    <source>
        <dbReference type="PROSITE" id="PS50110"/>
    </source>
</evidence>
<accession>A0ABM8S431</accession>
<proteinExistence type="predicted"/>
<keyword evidence="6" id="KW-1185">Reference proteome</keyword>
<dbReference type="PANTHER" id="PTHR45228:SF1">
    <property type="entry name" value="CYCLIC DI-GMP PHOSPHODIESTERASE TM_0186"/>
    <property type="match status" value="1"/>
</dbReference>
<feature type="domain" description="Response regulatory" evidence="2">
    <location>
        <begin position="15"/>
        <end position="128"/>
    </location>
</feature>
<keyword evidence="1" id="KW-0597">Phosphoprotein</keyword>
<sequence length="380" mass="41567">MGTQSTGERVESKPSVLVVDDETGPRDALKVILRPFFTIHSADNAKSALRVLKEQHIDLITLDQKLPDRQGIDLLQDIKQDYADIEVIIITGYGSLKSAMEGIRHGAAGYLLKPFNVTELITLINQTLEKKQRLDYLRSFLRTSTALWGSEEEAAHAWKELQTNYFAIGNATGEAAGGAADVTALIPLLSDLLEAKDRQLLNHCSRVSFYASLLANQLNLPLPDQKALALGAFLHDIGKISLPNYKYAADDDDSCRSGAQDRDYSEAGARMLLPLGFQAEVGQIVSYHHERFDGAGNPHGLEKEGIPLLARIVAIAQAFDNLTVDMPGHQPTSIEDAIRQILLEADTRFDPKLTELFAQVVRECKSSLPALAIAKASPGS</sequence>
<feature type="domain" description="HD" evidence="3">
    <location>
        <begin position="200"/>
        <end position="322"/>
    </location>
</feature>
<comment type="caution">
    <text evidence="5">The sequence shown here is derived from an EMBL/GenBank/DDBJ whole genome shotgun (WGS) entry which is preliminary data.</text>
</comment>
<dbReference type="SMART" id="SM00471">
    <property type="entry name" value="HDc"/>
    <property type="match status" value="1"/>
</dbReference>
<protein>
    <recommendedName>
        <fullName evidence="7">Response regulator</fullName>
    </recommendedName>
</protein>
<dbReference type="PANTHER" id="PTHR45228">
    <property type="entry name" value="CYCLIC DI-GMP PHOSPHODIESTERASE TM_0186-RELATED"/>
    <property type="match status" value="1"/>
</dbReference>
<dbReference type="InterPro" id="IPR003607">
    <property type="entry name" value="HD/PDEase_dom"/>
</dbReference>
<dbReference type="Proteomes" id="UP000675880">
    <property type="component" value="Unassembled WGS sequence"/>
</dbReference>
<dbReference type="InterPro" id="IPR052020">
    <property type="entry name" value="Cyclic_di-GMP/3'3'-cGAMP_PDE"/>
</dbReference>
<dbReference type="Pfam" id="PF13487">
    <property type="entry name" value="HD_5"/>
    <property type="match status" value="1"/>
</dbReference>
<dbReference type="InterPro" id="IPR001789">
    <property type="entry name" value="Sig_transdc_resp-reg_receiver"/>
</dbReference>
<dbReference type="PROSITE" id="PS50110">
    <property type="entry name" value="RESPONSE_REGULATORY"/>
    <property type="match status" value="1"/>
</dbReference>
<gene>
    <name evidence="5" type="ORF">NSPZN2_50175</name>
</gene>
<organism evidence="5 6">
    <name type="scientific">Nitrospira defluvii</name>
    <dbReference type="NCBI Taxonomy" id="330214"/>
    <lineage>
        <taxon>Bacteria</taxon>
        <taxon>Pseudomonadati</taxon>
        <taxon>Nitrospirota</taxon>
        <taxon>Nitrospiria</taxon>
        <taxon>Nitrospirales</taxon>
        <taxon>Nitrospiraceae</taxon>
        <taxon>Nitrospira</taxon>
    </lineage>
</organism>
<dbReference type="SUPFAM" id="SSF109604">
    <property type="entry name" value="HD-domain/PDEase-like"/>
    <property type="match status" value="1"/>
</dbReference>
<dbReference type="SMART" id="SM00448">
    <property type="entry name" value="REC"/>
    <property type="match status" value="1"/>
</dbReference>
<evidence type="ECO:0000313" key="6">
    <source>
        <dbReference type="Proteomes" id="UP000675880"/>
    </source>
</evidence>
<dbReference type="Pfam" id="PF00072">
    <property type="entry name" value="Response_reg"/>
    <property type="match status" value="1"/>
</dbReference>
<dbReference type="Gene3D" id="1.10.3210.10">
    <property type="entry name" value="Hypothetical protein af1432"/>
    <property type="match status" value="1"/>
</dbReference>
<dbReference type="InterPro" id="IPR037522">
    <property type="entry name" value="HD_GYP_dom"/>
</dbReference>
<dbReference type="Gene3D" id="3.40.50.2300">
    <property type="match status" value="1"/>
</dbReference>
<feature type="modified residue" description="4-aspartylphosphate" evidence="1">
    <location>
        <position position="63"/>
    </location>
</feature>
<dbReference type="InterPro" id="IPR006674">
    <property type="entry name" value="HD_domain"/>
</dbReference>
<dbReference type="SUPFAM" id="SSF52172">
    <property type="entry name" value="CheY-like"/>
    <property type="match status" value="1"/>
</dbReference>
<evidence type="ECO:0000256" key="1">
    <source>
        <dbReference type="PROSITE-ProRule" id="PRU00169"/>
    </source>
</evidence>
<name>A0ABM8S431_9BACT</name>
<reference evidence="5 6" key="1">
    <citation type="submission" date="2021-02" db="EMBL/GenBank/DDBJ databases">
        <authorList>
            <person name="Han P."/>
        </authorList>
    </citation>
    <scope>NUCLEOTIDE SEQUENCE [LARGE SCALE GENOMIC DNA]</scope>
    <source>
        <strain evidence="5">Candidatus Nitrospira sp. ZN2</strain>
    </source>
</reference>